<dbReference type="AlphaFoldDB" id="A0A371J142"/>
<dbReference type="OrthoDB" id="2065557at2"/>
<proteinExistence type="predicted"/>
<dbReference type="Proteomes" id="UP000216411">
    <property type="component" value="Unassembled WGS sequence"/>
</dbReference>
<accession>A0A371J142</accession>
<keyword evidence="2" id="KW-1185">Reference proteome</keyword>
<reference evidence="1 2" key="1">
    <citation type="journal article" date="2017" name="Genome Announc.">
        <title>Draft Genome Sequence of a Sporulating and Motile Strain of Lachnotalea glycerini Isolated from Water in Quebec City, Canada.</title>
        <authorList>
            <person name="Maheux A.F."/>
            <person name="Boudreau D.K."/>
            <person name="Berube E."/>
            <person name="Boissinot M."/>
            <person name="Raymond F."/>
            <person name="Brodeur S."/>
            <person name="Corbeil J."/>
            <person name="Isabel S."/>
            <person name="Omar R.F."/>
            <person name="Bergeron M.G."/>
        </authorList>
    </citation>
    <scope>NUCLEOTIDE SEQUENCE [LARGE SCALE GENOMIC DNA]</scope>
    <source>
        <strain evidence="1 2">CCRI-19302</strain>
    </source>
</reference>
<gene>
    <name evidence="1" type="ORF">CG710_021775</name>
</gene>
<dbReference type="EMBL" id="NOKA02000155">
    <property type="protein sequence ID" value="RDY26404.1"/>
    <property type="molecule type" value="Genomic_DNA"/>
</dbReference>
<protein>
    <submittedName>
        <fullName evidence="1">Uncharacterized protein</fullName>
    </submittedName>
</protein>
<evidence type="ECO:0000313" key="2">
    <source>
        <dbReference type="Proteomes" id="UP000216411"/>
    </source>
</evidence>
<comment type="caution">
    <text evidence="1">The sequence shown here is derived from an EMBL/GenBank/DDBJ whole genome shotgun (WGS) entry which is preliminary data.</text>
</comment>
<name>A0A371J142_9FIRM</name>
<sequence length="98" mass="10560">MSKGGSKTVNDILKGAEETTRKVGKASNYEKSGGYKQALKDFEDLGPISKKKIETQYGDGMYGKLSDGTTISVRPGSKTGGSTLEIKIPGKKLIKIRY</sequence>
<organism evidence="1 2">
    <name type="scientific">Lachnotalea glycerini</name>
    <dbReference type="NCBI Taxonomy" id="1763509"/>
    <lineage>
        <taxon>Bacteria</taxon>
        <taxon>Bacillati</taxon>
        <taxon>Bacillota</taxon>
        <taxon>Clostridia</taxon>
        <taxon>Lachnospirales</taxon>
        <taxon>Lachnospiraceae</taxon>
        <taxon>Lachnotalea</taxon>
    </lineage>
</organism>
<evidence type="ECO:0000313" key="1">
    <source>
        <dbReference type="EMBL" id="RDY26404.1"/>
    </source>
</evidence>